<protein>
    <recommendedName>
        <fullName evidence="8">Thioredoxin domain-containing protein</fullName>
    </recommendedName>
</protein>
<evidence type="ECO:0000256" key="7">
    <source>
        <dbReference type="PIRSR" id="PIRSR000239-1"/>
    </source>
</evidence>
<evidence type="ECO:0000256" key="6">
    <source>
        <dbReference type="PIRNR" id="PIRNR000239"/>
    </source>
</evidence>
<proteinExistence type="inferred from homology"/>
<accession>A0AAD5XSG2</accession>
<dbReference type="EMBL" id="JADGJW010001339">
    <property type="protein sequence ID" value="KAJ3204113.1"/>
    <property type="molecule type" value="Genomic_DNA"/>
</dbReference>
<comment type="similarity">
    <text evidence="5">Belongs to the peroxiredoxin family. Prx6 subfamily.</text>
</comment>
<sequence length="256" mass="28712">MGLFSACVNCSEEVEDKKSRTAPIPTLTPEAQLETTHKSLRLGDTVPNFSAETTNGNIDFHTYKEGKWAILFSHPEDFTPVCTTELGAVAKLSNEWEKRDTKVIGLSCNTLESHERWIADINETQNADVKFPIIADANRKVAQLFDMLDFQDETNVDKKGMPLTVRSVFIIAPNNIIRLIITYPASCGRNFDEVLRVLDSLQLGDKHKIATPVNWKNGDDVIIPPSIKNEEADKLFPGYKVIKPYLRTVNVGVLEH</sequence>
<dbReference type="Pfam" id="PF10417">
    <property type="entry name" value="1-cysPrx_C"/>
    <property type="match status" value="1"/>
</dbReference>
<evidence type="ECO:0000256" key="4">
    <source>
        <dbReference type="ARBA" id="ARBA00023284"/>
    </source>
</evidence>
<evidence type="ECO:0000259" key="8">
    <source>
        <dbReference type="PROSITE" id="PS51352"/>
    </source>
</evidence>
<dbReference type="Gene3D" id="3.30.1020.10">
    <property type="entry name" value="Antioxidant, Horf6, Chain A, domain2"/>
    <property type="match status" value="1"/>
</dbReference>
<dbReference type="Gene3D" id="3.40.30.10">
    <property type="entry name" value="Glutaredoxin"/>
    <property type="match status" value="1"/>
</dbReference>
<keyword evidence="1 6" id="KW-0575">Peroxidase</keyword>
<organism evidence="9 10">
    <name type="scientific">Clydaea vesicula</name>
    <dbReference type="NCBI Taxonomy" id="447962"/>
    <lineage>
        <taxon>Eukaryota</taxon>
        <taxon>Fungi</taxon>
        <taxon>Fungi incertae sedis</taxon>
        <taxon>Chytridiomycota</taxon>
        <taxon>Chytridiomycota incertae sedis</taxon>
        <taxon>Chytridiomycetes</taxon>
        <taxon>Lobulomycetales</taxon>
        <taxon>Lobulomycetaceae</taxon>
        <taxon>Clydaea</taxon>
    </lineage>
</organism>
<dbReference type="GO" id="GO:0006979">
    <property type="term" value="P:response to oxidative stress"/>
    <property type="evidence" value="ECO:0007669"/>
    <property type="project" value="TreeGrafter"/>
</dbReference>
<dbReference type="GO" id="GO:0008379">
    <property type="term" value="F:thioredoxin peroxidase activity"/>
    <property type="evidence" value="ECO:0007669"/>
    <property type="project" value="TreeGrafter"/>
</dbReference>
<dbReference type="Pfam" id="PF00578">
    <property type="entry name" value="AhpC-TSA"/>
    <property type="match status" value="1"/>
</dbReference>
<dbReference type="GO" id="GO:0042744">
    <property type="term" value="P:hydrogen peroxide catabolic process"/>
    <property type="evidence" value="ECO:0007669"/>
    <property type="project" value="TreeGrafter"/>
</dbReference>
<dbReference type="InterPro" id="IPR045020">
    <property type="entry name" value="PRX_1cys"/>
</dbReference>
<name>A0AAD5XSG2_9FUNG</name>
<keyword evidence="4 6" id="KW-0676">Redox-active center</keyword>
<dbReference type="GO" id="GO:0005829">
    <property type="term" value="C:cytosol"/>
    <property type="evidence" value="ECO:0007669"/>
    <property type="project" value="TreeGrafter"/>
</dbReference>
<dbReference type="InterPro" id="IPR036249">
    <property type="entry name" value="Thioredoxin-like_sf"/>
</dbReference>
<dbReference type="PANTHER" id="PTHR10681">
    <property type="entry name" value="THIOREDOXIN PEROXIDASE"/>
    <property type="match status" value="1"/>
</dbReference>
<comment type="function">
    <text evidence="6">Thiol-specific peroxidase that catalyzes the reduction of hydrogen peroxide and organic hydroperoxides to water and alcohols, respectively.</text>
</comment>
<dbReference type="InterPro" id="IPR013766">
    <property type="entry name" value="Thioredoxin_domain"/>
</dbReference>
<dbReference type="PANTHER" id="PTHR10681:SF121">
    <property type="entry name" value="ALKYL HYDROPEROXIDE REDUCTASE C"/>
    <property type="match status" value="1"/>
</dbReference>
<dbReference type="GO" id="GO:0045454">
    <property type="term" value="P:cell redox homeostasis"/>
    <property type="evidence" value="ECO:0007669"/>
    <property type="project" value="TreeGrafter"/>
</dbReference>
<keyword evidence="10" id="KW-1185">Reference proteome</keyword>
<dbReference type="FunFam" id="3.30.1020.10:FF:000001">
    <property type="entry name" value="1-Cys peroxiredoxin"/>
    <property type="match status" value="1"/>
</dbReference>
<dbReference type="AlphaFoldDB" id="A0AAD5XSG2"/>
<dbReference type="InterPro" id="IPR019479">
    <property type="entry name" value="Peroxiredoxin_C"/>
</dbReference>
<comment type="caution">
    <text evidence="9">The sequence shown here is derived from an EMBL/GenBank/DDBJ whole genome shotgun (WGS) entry which is preliminary data.</text>
</comment>
<evidence type="ECO:0000313" key="9">
    <source>
        <dbReference type="EMBL" id="KAJ3204113.1"/>
    </source>
</evidence>
<dbReference type="PIRSF" id="PIRSF000239">
    <property type="entry name" value="AHPC"/>
    <property type="match status" value="1"/>
</dbReference>
<dbReference type="Proteomes" id="UP001211065">
    <property type="component" value="Unassembled WGS sequence"/>
</dbReference>
<feature type="active site" description="Cysteine sulfenic acid (-SOH) intermediate; for peroxidase activity" evidence="7">
    <location>
        <position position="82"/>
    </location>
</feature>
<dbReference type="PROSITE" id="PS51352">
    <property type="entry name" value="THIOREDOXIN_2"/>
    <property type="match status" value="1"/>
</dbReference>
<gene>
    <name evidence="9" type="ORF">HK099_001260</name>
</gene>
<dbReference type="InterPro" id="IPR024706">
    <property type="entry name" value="Peroxiredoxin_AhpC-typ"/>
</dbReference>
<reference evidence="9" key="1">
    <citation type="submission" date="2020-05" db="EMBL/GenBank/DDBJ databases">
        <title>Phylogenomic resolution of chytrid fungi.</title>
        <authorList>
            <person name="Stajich J.E."/>
            <person name="Amses K."/>
            <person name="Simmons R."/>
            <person name="Seto K."/>
            <person name="Myers J."/>
            <person name="Bonds A."/>
            <person name="Quandt C.A."/>
            <person name="Barry K."/>
            <person name="Liu P."/>
            <person name="Grigoriev I."/>
            <person name="Longcore J.E."/>
            <person name="James T.Y."/>
        </authorList>
    </citation>
    <scope>NUCLEOTIDE SEQUENCE</scope>
    <source>
        <strain evidence="9">JEL0476</strain>
    </source>
</reference>
<feature type="domain" description="Thioredoxin" evidence="8">
    <location>
        <begin position="40"/>
        <end position="203"/>
    </location>
</feature>
<dbReference type="InterPro" id="IPR000866">
    <property type="entry name" value="AhpC/TSA"/>
</dbReference>
<dbReference type="NCBIfam" id="NF009668">
    <property type="entry name" value="PRK13189.1"/>
    <property type="match status" value="1"/>
</dbReference>
<keyword evidence="3 6" id="KW-0560">Oxidoreductase</keyword>
<dbReference type="GO" id="GO:0033554">
    <property type="term" value="P:cellular response to stress"/>
    <property type="evidence" value="ECO:0007669"/>
    <property type="project" value="TreeGrafter"/>
</dbReference>
<evidence type="ECO:0000256" key="1">
    <source>
        <dbReference type="ARBA" id="ARBA00022559"/>
    </source>
</evidence>
<evidence type="ECO:0000256" key="5">
    <source>
        <dbReference type="ARBA" id="ARBA00025719"/>
    </source>
</evidence>
<keyword evidence="2 6" id="KW-0049">Antioxidant</keyword>
<dbReference type="CDD" id="cd03016">
    <property type="entry name" value="PRX_1cys"/>
    <property type="match status" value="1"/>
</dbReference>
<dbReference type="FunFam" id="3.40.30.10:FF:000011">
    <property type="entry name" value="Peroxiredoxin PRX1"/>
    <property type="match status" value="1"/>
</dbReference>
<evidence type="ECO:0000256" key="2">
    <source>
        <dbReference type="ARBA" id="ARBA00022862"/>
    </source>
</evidence>
<evidence type="ECO:0000256" key="3">
    <source>
        <dbReference type="ARBA" id="ARBA00023002"/>
    </source>
</evidence>
<dbReference type="SUPFAM" id="SSF52833">
    <property type="entry name" value="Thioredoxin-like"/>
    <property type="match status" value="1"/>
</dbReference>
<dbReference type="InterPro" id="IPR050217">
    <property type="entry name" value="Peroxiredoxin"/>
</dbReference>
<evidence type="ECO:0000313" key="10">
    <source>
        <dbReference type="Proteomes" id="UP001211065"/>
    </source>
</evidence>